<dbReference type="InterPro" id="IPR036513">
    <property type="entry name" value="STAS_dom_sf"/>
</dbReference>
<evidence type="ECO:0000256" key="3">
    <source>
        <dbReference type="ARBA" id="ARBA00022989"/>
    </source>
</evidence>
<feature type="transmembrane region" description="Helical" evidence="5">
    <location>
        <begin position="224"/>
        <end position="254"/>
    </location>
</feature>
<dbReference type="InterPro" id="IPR001902">
    <property type="entry name" value="SLC26A/SulP_fam"/>
</dbReference>
<evidence type="ECO:0000256" key="1">
    <source>
        <dbReference type="ARBA" id="ARBA00004141"/>
    </source>
</evidence>
<dbReference type="HOGENOM" id="CLU_003182_13_0_4"/>
<keyword evidence="8" id="KW-1185">Reference proteome</keyword>
<dbReference type="KEGG" id="bur:Bcep18194_B1268"/>
<feature type="transmembrane region" description="Helical" evidence="5">
    <location>
        <begin position="300"/>
        <end position="326"/>
    </location>
</feature>
<feature type="transmembrane region" description="Helical" evidence="5">
    <location>
        <begin position="141"/>
        <end position="161"/>
    </location>
</feature>
<organism evidence="7 8">
    <name type="scientific">Burkholderia lata (strain ATCC 17760 / DSM 23089 / LMG 22485 / NCIMB 9086 / R18194 / 383)</name>
    <dbReference type="NCBI Taxonomy" id="482957"/>
    <lineage>
        <taxon>Bacteria</taxon>
        <taxon>Pseudomonadati</taxon>
        <taxon>Pseudomonadota</taxon>
        <taxon>Betaproteobacteria</taxon>
        <taxon>Burkholderiales</taxon>
        <taxon>Burkholderiaceae</taxon>
        <taxon>Burkholderia</taxon>
        <taxon>Burkholderia cepacia complex</taxon>
    </lineage>
</organism>
<sequence length="658" mass="69099">MRCTPARDRLGPAMAGLRASMRVNGDPCNHAGVAWIVGGPFVVACGPAPTVSDTHRLRALAMRCLPGARCANAFANPVTPYSRIPRMQDSNESRASGVRLLKGILPIRRGGAIRDIFAGMSLASMDIPQVLGYARIAGMPAVTGLYTVFLPLIAFACFGASRHLVVAADSATATIFASRLSSMAPAGSAEYVALAGMVALLTAAMLLLARIFKLGFLADFLSRTVLVGFLAGVGVQVSIAMLGDMLGLAVPYPASRSLAQLDYVVTHLVHTNRPTFALAALVVVAILACKRFLPRVPMPMIAVAGSIAASSAFGFAAHGIAVLGPVAGGLPPLRWPSVTWQQFLDLVPVAASCFVMIIAQSAAAARVFAQQYDEEVDTNADILGLAAANAAAAVGGAFVVNGSPTQTAMADGAGVRSQIGHLAFAAVVAVVLLFFSTYLQYLPHAVLAGIVFTIALGLINVRSLAAIRKESPGEFTLALVTALAVVTVGVEHGILLAVALSLMRHVRHSYQPHTMVLEPVEGNGRWQPVPARRGAMTAPGLIVYRFGSDLFFANDHLFTAEVTELVDAAPMPTRWFVVDAGAITDIDYSAARTLADLVKMLQARGIGVLFGRVNRYLRADMDRHRITEIVGASCIFPTLHQALEAAGTTPAPQEPGIV</sequence>
<keyword evidence="4 5" id="KW-0472">Membrane</keyword>
<dbReference type="InterPro" id="IPR002645">
    <property type="entry name" value="STAS_dom"/>
</dbReference>
<dbReference type="EMBL" id="CP000152">
    <property type="protein sequence ID" value="ABB11382.1"/>
    <property type="molecule type" value="Genomic_DNA"/>
</dbReference>
<feature type="transmembrane region" description="Helical" evidence="5">
    <location>
        <begin position="274"/>
        <end position="293"/>
    </location>
</feature>
<dbReference type="PANTHER" id="PTHR11814">
    <property type="entry name" value="SULFATE TRANSPORTER"/>
    <property type="match status" value="1"/>
</dbReference>
<feature type="transmembrane region" description="Helical" evidence="5">
    <location>
        <begin position="419"/>
        <end position="439"/>
    </location>
</feature>
<feature type="transmembrane region" description="Helical" evidence="5">
    <location>
        <begin position="380"/>
        <end position="399"/>
    </location>
</feature>
<evidence type="ECO:0000313" key="8">
    <source>
        <dbReference type="Proteomes" id="UP000002705"/>
    </source>
</evidence>
<dbReference type="CDD" id="cd07042">
    <property type="entry name" value="STAS_SulP_like_sulfate_transporter"/>
    <property type="match status" value="1"/>
</dbReference>
<evidence type="ECO:0000313" key="7">
    <source>
        <dbReference type="EMBL" id="ABB11382.1"/>
    </source>
</evidence>
<evidence type="ECO:0000256" key="5">
    <source>
        <dbReference type="SAM" id="Phobius"/>
    </source>
</evidence>
<feature type="transmembrane region" description="Helical" evidence="5">
    <location>
        <begin position="477"/>
        <end position="502"/>
    </location>
</feature>
<dbReference type="Proteomes" id="UP000002705">
    <property type="component" value="Chromosome 2"/>
</dbReference>
<feature type="transmembrane region" description="Helical" evidence="5">
    <location>
        <begin position="191"/>
        <end position="212"/>
    </location>
</feature>
<dbReference type="SUPFAM" id="SSF52091">
    <property type="entry name" value="SpoIIaa-like"/>
    <property type="match status" value="1"/>
</dbReference>
<keyword evidence="2 5" id="KW-0812">Transmembrane</keyword>
<evidence type="ECO:0000259" key="6">
    <source>
        <dbReference type="PROSITE" id="PS50801"/>
    </source>
</evidence>
<dbReference type="Pfam" id="PF00916">
    <property type="entry name" value="Sulfate_transp"/>
    <property type="match status" value="1"/>
</dbReference>
<dbReference type="GO" id="GO:0055085">
    <property type="term" value="P:transmembrane transport"/>
    <property type="evidence" value="ECO:0007669"/>
    <property type="project" value="InterPro"/>
</dbReference>
<dbReference type="PATRIC" id="fig|482957.22.peg.4944"/>
<accession>Q397H9</accession>
<gene>
    <name evidence="7" type="ordered locus">Bcep18194_B1268</name>
</gene>
<feature type="transmembrane region" description="Helical" evidence="5">
    <location>
        <begin position="346"/>
        <end position="368"/>
    </location>
</feature>
<feature type="domain" description="STAS" evidence="6">
    <location>
        <begin position="531"/>
        <end position="646"/>
    </location>
</feature>
<dbReference type="Gene3D" id="3.30.750.24">
    <property type="entry name" value="STAS domain"/>
    <property type="match status" value="1"/>
</dbReference>
<evidence type="ECO:0000256" key="2">
    <source>
        <dbReference type="ARBA" id="ARBA00022692"/>
    </source>
</evidence>
<feature type="transmembrane region" description="Helical" evidence="5">
    <location>
        <begin position="446"/>
        <end position="465"/>
    </location>
</feature>
<dbReference type="AlphaFoldDB" id="Q397H9"/>
<dbReference type="PROSITE" id="PS50801">
    <property type="entry name" value="STAS"/>
    <property type="match status" value="1"/>
</dbReference>
<keyword evidence="3 5" id="KW-1133">Transmembrane helix</keyword>
<dbReference type="Pfam" id="PF01740">
    <property type="entry name" value="STAS"/>
    <property type="match status" value="1"/>
</dbReference>
<evidence type="ECO:0000256" key="4">
    <source>
        <dbReference type="ARBA" id="ARBA00023136"/>
    </source>
</evidence>
<comment type="subcellular location">
    <subcellularLocation>
        <location evidence="1">Membrane</location>
        <topology evidence="1">Multi-pass membrane protein</topology>
    </subcellularLocation>
</comment>
<protein>
    <submittedName>
        <fullName evidence="7">Sulphate transporter</fullName>
    </submittedName>
</protein>
<dbReference type="InterPro" id="IPR011547">
    <property type="entry name" value="SLC26A/SulP_dom"/>
</dbReference>
<dbReference type="GO" id="GO:0016020">
    <property type="term" value="C:membrane"/>
    <property type="evidence" value="ECO:0007669"/>
    <property type="project" value="UniProtKB-SubCell"/>
</dbReference>
<proteinExistence type="predicted"/>
<reference evidence="7" key="1">
    <citation type="submission" date="2005-10" db="EMBL/GenBank/DDBJ databases">
        <title>Complete sequence of chromosome 2 of Burkholderia sp. 383.</title>
        <authorList>
            <consortium name="US DOE Joint Genome Institute"/>
            <person name="Copeland A."/>
            <person name="Lucas S."/>
            <person name="Lapidus A."/>
            <person name="Barry K."/>
            <person name="Detter J.C."/>
            <person name="Glavina T."/>
            <person name="Hammon N."/>
            <person name="Israni S."/>
            <person name="Pitluck S."/>
            <person name="Chain P."/>
            <person name="Malfatti S."/>
            <person name="Shin M."/>
            <person name="Vergez L."/>
            <person name="Schmutz J."/>
            <person name="Larimer F."/>
            <person name="Land M."/>
            <person name="Kyrpides N."/>
            <person name="Lykidis A."/>
            <person name="Richardson P."/>
        </authorList>
    </citation>
    <scope>NUCLEOTIDE SEQUENCE [LARGE SCALE GENOMIC DNA]</scope>
    <source>
        <strain evidence="7">383</strain>
    </source>
</reference>
<name>Q397H9_BURL3</name>